<keyword evidence="4 5" id="KW-0694">RNA-binding</keyword>
<dbReference type="SMART" id="SM00650">
    <property type="entry name" value="rADc"/>
    <property type="match status" value="1"/>
</dbReference>
<keyword evidence="9" id="KW-1185">Reference proteome</keyword>
<dbReference type="GO" id="GO:0005829">
    <property type="term" value="C:cytosol"/>
    <property type="evidence" value="ECO:0007669"/>
    <property type="project" value="TreeGrafter"/>
</dbReference>
<keyword evidence="2 5" id="KW-0808">Transferase</keyword>
<dbReference type="Gene3D" id="1.10.8.100">
    <property type="entry name" value="Ribosomal RNA adenine dimethylase-like, domain 2"/>
    <property type="match status" value="1"/>
</dbReference>
<feature type="binding site" evidence="5">
    <location>
        <position position="132"/>
    </location>
    <ligand>
        <name>S-adenosyl-L-methionine</name>
        <dbReference type="ChEBI" id="CHEBI:59789"/>
    </ligand>
</feature>
<dbReference type="GO" id="GO:0000179">
    <property type="term" value="F:rRNA (adenine-N6,N6-)-dimethyltransferase activity"/>
    <property type="evidence" value="ECO:0007669"/>
    <property type="project" value="UniProtKB-UniRule"/>
</dbReference>
<feature type="binding site" evidence="5">
    <location>
        <position position="178"/>
    </location>
    <ligand>
        <name>S-adenosyl-L-methionine</name>
        <dbReference type="ChEBI" id="CHEBI:59789"/>
    </ligand>
</feature>
<dbReference type="AlphaFoldDB" id="A0A2T0PX89"/>
<gene>
    <name evidence="8" type="ORF">CLV72_108145</name>
</gene>
<feature type="binding site" evidence="5">
    <location>
        <position position="194"/>
    </location>
    <ligand>
        <name>S-adenosyl-L-methionine</name>
        <dbReference type="ChEBI" id="CHEBI:59789"/>
    </ligand>
</feature>
<comment type="caution">
    <text evidence="8">The sequence shown here is derived from an EMBL/GenBank/DDBJ whole genome shotgun (WGS) entry which is preliminary data.</text>
</comment>
<protein>
    <submittedName>
        <fullName evidence="8">23S rRNA (Adenine-N6)-dimethyltransferase</fullName>
    </submittedName>
</protein>
<proteinExistence type="inferred from homology"/>
<dbReference type="SUPFAM" id="SSF53335">
    <property type="entry name" value="S-adenosyl-L-methionine-dependent methyltransferases"/>
    <property type="match status" value="1"/>
</dbReference>
<evidence type="ECO:0000256" key="1">
    <source>
        <dbReference type="ARBA" id="ARBA00022603"/>
    </source>
</evidence>
<dbReference type="NCBIfam" id="NF000499">
    <property type="entry name" value="Erm23S_rRNA_broad"/>
    <property type="match status" value="1"/>
</dbReference>
<evidence type="ECO:0000313" key="9">
    <source>
        <dbReference type="Proteomes" id="UP000237846"/>
    </source>
</evidence>
<feature type="region of interest" description="Disordered" evidence="6">
    <location>
        <begin position="47"/>
        <end position="96"/>
    </location>
</feature>
<sequence length="347" mass="37905">MGLWRRRSREADVRTESREAAARVCGGRVPGAAVGARPAGIASVRAPACGAERRRHGASQRKGDLLSSPNRHGGGSAGFRSGGAARPGAGRRAPAGHKRKVYGQNFLHDRQAVADLVAFADPGPGDLVLEVGAGEGHITRALAAVCREVTAYEIDGRLARGLRRRLDGVPNVAVVQGDFLRADPPSEPFSVVANIPYGITSKIIRWCLEAAHFRAATLITQLEYARKRTGDYGRWSLVTVESWPEYEWRMGSRISRERFRPVPSVDSATMRLERRRRPLLPPDRIDDFRDLAALGFGGVGGSLHASLSREFPARRVAAALRAAGVPRDTVVAFVTPDQWIRIFRELW</sequence>
<evidence type="ECO:0000256" key="5">
    <source>
        <dbReference type="PROSITE-ProRule" id="PRU01026"/>
    </source>
</evidence>
<organism evidence="8 9">
    <name type="scientific">Allonocardiopsis opalescens</name>
    <dbReference type="NCBI Taxonomy" id="1144618"/>
    <lineage>
        <taxon>Bacteria</taxon>
        <taxon>Bacillati</taxon>
        <taxon>Actinomycetota</taxon>
        <taxon>Actinomycetes</taxon>
        <taxon>Streptosporangiales</taxon>
        <taxon>Allonocardiopsis</taxon>
    </lineage>
</organism>
<dbReference type="Gene3D" id="3.40.50.150">
    <property type="entry name" value="Vaccinia Virus protein VP39"/>
    <property type="match status" value="1"/>
</dbReference>
<feature type="binding site" evidence="5">
    <location>
        <position position="105"/>
    </location>
    <ligand>
        <name>S-adenosyl-L-methionine</name>
        <dbReference type="ChEBI" id="CHEBI:59789"/>
    </ligand>
</feature>
<feature type="binding site" evidence="5">
    <location>
        <position position="107"/>
    </location>
    <ligand>
        <name>S-adenosyl-L-methionine</name>
        <dbReference type="ChEBI" id="CHEBI:59789"/>
    </ligand>
</feature>
<dbReference type="InterPro" id="IPR020598">
    <property type="entry name" value="rRNA_Ade_methylase_Trfase_N"/>
</dbReference>
<dbReference type="InterPro" id="IPR001737">
    <property type="entry name" value="KsgA/Erm"/>
</dbReference>
<dbReference type="InterPro" id="IPR029063">
    <property type="entry name" value="SAM-dependent_MTases_sf"/>
</dbReference>
<accession>A0A2T0PX89</accession>
<evidence type="ECO:0000256" key="6">
    <source>
        <dbReference type="SAM" id="MobiDB-lite"/>
    </source>
</evidence>
<dbReference type="PROSITE" id="PS01131">
    <property type="entry name" value="RRNA_A_DIMETH"/>
    <property type="match status" value="1"/>
</dbReference>
<comment type="similarity">
    <text evidence="5">Belongs to the class I-like SAM-binding methyltransferase superfamily. rRNA adenine N(6)-methyltransferase family.</text>
</comment>
<dbReference type="NCBIfam" id="NF000337">
    <property type="entry name" value="erm_SHROVE"/>
    <property type="match status" value="1"/>
</dbReference>
<evidence type="ECO:0000256" key="2">
    <source>
        <dbReference type="ARBA" id="ARBA00022679"/>
    </source>
</evidence>
<dbReference type="PANTHER" id="PTHR11727">
    <property type="entry name" value="DIMETHYLADENOSINE TRANSFERASE"/>
    <property type="match status" value="1"/>
</dbReference>
<evidence type="ECO:0000259" key="7">
    <source>
        <dbReference type="SMART" id="SM00650"/>
    </source>
</evidence>
<name>A0A2T0PX89_9ACTN</name>
<dbReference type="PROSITE" id="PS51689">
    <property type="entry name" value="SAM_RNA_A_N6_MT"/>
    <property type="match status" value="1"/>
</dbReference>
<dbReference type="Proteomes" id="UP000237846">
    <property type="component" value="Unassembled WGS sequence"/>
</dbReference>
<feature type="domain" description="Ribosomal RNA adenine methylase transferase N-terminal" evidence="7">
    <location>
        <begin position="112"/>
        <end position="276"/>
    </location>
</feature>
<feature type="compositionally biased region" description="Low complexity" evidence="6">
    <location>
        <begin position="82"/>
        <end position="93"/>
    </location>
</feature>
<feature type="binding site" evidence="5">
    <location>
        <position position="153"/>
    </location>
    <ligand>
        <name>S-adenosyl-L-methionine</name>
        <dbReference type="ChEBI" id="CHEBI:59789"/>
    </ligand>
</feature>
<keyword evidence="3 5" id="KW-0949">S-adenosyl-L-methionine</keyword>
<dbReference type="InterPro" id="IPR023165">
    <property type="entry name" value="rRNA_Ade_diMease-like_C"/>
</dbReference>
<feature type="compositionally biased region" description="Gly residues" evidence="6">
    <location>
        <begin position="72"/>
        <end position="81"/>
    </location>
</feature>
<dbReference type="GO" id="GO:0003723">
    <property type="term" value="F:RNA binding"/>
    <property type="evidence" value="ECO:0007669"/>
    <property type="project" value="UniProtKB-UniRule"/>
</dbReference>
<evidence type="ECO:0000256" key="4">
    <source>
        <dbReference type="ARBA" id="ARBA00022884"/>
    </source>
</evidence>
<dbReference type="InterPro" id="IPR020596">
    <property type="entry name" value="rRNA_Ade_Mease_Trfase_CS"/>
</dbReference>
<keyword evidence="1 5" id="KW-0489">Methyltransferase</keyword>
<evidence type="ECO:0000313" key="8">
    <source>
        <dbReference type="EMBL" id="PRX96139.1"/>
    </source>
</evidence>
<dbReference type="EMBL" id="PVZC01000008">
    <property type="protein sequence ID" value="PRX96139.1"/>
    <property type="molecule type" value="Genomic_DNA"/>
</dbReference>
<reference evidence="8 9" key="1">
    <citation type="submission" date="2018-03" db="EMBL/GenBank/DDBJ databases">
        <title>Genomic Encyclopedia of Archaeal and Bacterial Type Strains, Phase II (KMG-II): from individual species to whole genera.</title>
        <authorList>
            <person name="Goeker M."/>
        </authorList>
    </citation>
    <scope>NUCLEOTIDE SEQUENCE [LARGE SCALE GENOMIC DNA]</scope>
    <source>
        <strain evidence="8 9">DSM 45601</strain>
    </source>
</reference>
<evidence type="ECO:0000256" key="3">
    <source>
        <dbReference type="ARBA" id="ARBA00022691"/>
    </source>
</evidence>
<dbReference type="CDD" id="cd02440">
    <property type="entry name" value="AdoMet_MTases"/>
    <property type="match status" value="1"/>
</dbReference>
<feature type="compositionally biased region" description="Basic and acidic residues" evidence="6">
    <location>
        <begin position="9"/>
        <end position="20"/>
    </location>
</feature>
<dbReference type="PANTHER" id="PTHR11727:SF7">
    <property type="entry name" value="DIMETHYLADENOSINE TRANSFERASE-RELATED"/>
    <property type="match status" value="1"/>
</dbReference>
<feature type="region of interest" description="Disordered" evidence="6">
    <location>
        <begin position="1"/>
        <end position="20"/>
    </location>
</feature>
<dbReference type="Pfam" id="PF00398">
    <property type="entry name" value="RrnaAD"/>
    <property type="match status" value="1"/>
</dbReference>